<evidence type="ECO:0000313" key="1">
    <source>
        <dbReference type="EMBL" id="CAK1578067.1"/>
    </source>
</evidence>
<name>A0AAV1K7M7_9NEOP</name>
<protein>
    <submittedName>
        <fullName evidence="1">Uncharacterized protein</fullName>
    </submittedName>
</protein>
<evidence type="ECO:0000313" key="2">
    <source>
        <dbReference type="Proteomes" id="UP001314205"/>
    </source>
</evidence>
<keyword evidence="2" id="KW-1185">Reference proteome</keyword>
<reference evidence="1 2" key="1">
    <citation type="submission" date="2023-11" db="EMBL/GenBank/DDBJ databases">
        <authorList>
            <person name="Hedman E."/>
            <person name="Englund M."/>
            <person name="Stromberg M."/>
            <person name="Nyberg Akerstrom W."/>
            <person name="Nylinder S."/>
            <person name="Jareborg N."/>
            <person name="Kallberg Y."/>
            <person name="Kronander E."/>
        </authorList>
    </citation>
    <scope>NUCLEOTIDE SEQUENCE [LARGE SCALE GENOMIC DNA]</scope>
</reference>
<organism evidence="1 2">
    <name type="scientific">Parnassius mnemosyne</name>
    <name type="common">clouded apollo</name>
    <dbReference type="NCBI Taxonomy" id="213953"/>
    <lineage>
        <taxon>Eukaryota</taxon>
        <taxon>Metazoa</taxon>
        <taxon>Ecdysozoa</taxon>
        <taxon>Arthropoda</taxon>
        <taxon>Hexapoda</taxon>
        <taxon>Insecta</taxon>
        <taxon>Pterygota</taxon>
        <taxon>Neoptera</taxon>
        <taxon>Endopterygota</taxon>
        <taxon>Lepidoptera</taxon>
        <taxon>Glossata</taxon>
        <taxon>Ditrysia</taxon>
        <taxon>Papilionoidea</taxon>
        <taxon>Papilionidae</taxon>
        <taxon>Parnassiinae</taxon>
        <taxon>Parnassini</taxon>
        <taxon>Parnassius</taxon>
        <taxon>Driopa</taxon>
    </lineage>
</organism>
<dbReference type="EMBL" id="CAVLGL010000001">
    <property type="protein sequence ID" value="CAK1578067.1"/>
    <property type="molecule type" value="Genomic_DNA"/>
</dbReference>
<gene>
    <name evidence="1" type="ORF">PARMNEM_LOCUS205</name>
</gene>
<accession>A0AAV1K7M7</accession>
<proteinExistence type="predicted"/>
<sequence>MYAFNLENKTIAKAKGLNKCITKKMTMNSYKSSLFNKKVQYYSMLRFKSIKHTIFTQKLNKIGLSYNDTKRHILDNNIETLAWGHYKLR</sequence>
<dbReference type="Proteomes" id="UP001314205">
    <property type="component" value="Unassembled WGS sequence"/>
</dbReference>
<comment type="caution">
    <text evidence="1">The sequence shown here is derived from an EMBL/GenBank/DDBJ whole genome shotgun (WGS) entry which is preliminary data.</text>
</comment>
<dbReference type="AlphaFoldDB" id="A0AAV1K7M7"/>